<dbReference type="InterPro" id="IPR050330">
    <property type="entry name" value="Bact_OuterMem_StrucFunc"/>
</dbReference>
<dbReference type="PANTHER" id="PTHR30329">
    <property type="entry name" value="STATOR ELEMENT OF FLAGELLAR MOTOR COMPLEX"/>
    <property type="match status" value="1"/>
</dbReference>
<protein>
    <submittedName>
        <fullName evidence="2">Type IV secretion system putative outer membrane lipoprotein</fullName>
    </submittedName>
</protein>
<feature type="domain" description="OmpA-like" evidence="1">
    <location>
        <begin position="28"/>
        <end position="141"/>
    </location>
</feature>
<evidence type="ECO:0000259" key="1">
    <source>
        <dbReference type="PROSITE" id="PS51123"/>
    </source>
</evidence>
<sequence>MRKPVLLALSLAFLVSAQSALAADDAGNFGTPIKSGVSVSFPDSSATFQPTPEALELLADARNAAIIYISGRTSTLRPSAADEALALRRALSARSYLVARGVSPLKIMVNFASAADFVADNSTAEGRRENQRVDIEVVYIPTY</sequence>
<dbReference type="PROSITE" id="PS51123">
    <property type="entry name" value="OMPA_2"/>
    <property type="match status" value="1"/>
</dbReference>
<evidence type="ECO:0000313" key="2">
    <source>
        <dbReference type="EMBL" id="QDL89334.1"/>
    </source>
</evidence>
<dbReference type="InterPro" id="IPR036737">
    <property type="entry name" value="OmpA-like_sf"/>
</dbReference>
<dbReference type="Pfam" id="PF00691">
    <property type="entry name" value="OmpA"/>
    <property type="match status" value="1"/>
</dbReference>
<name>A0A515HIS6_9ZZZZ</name>
<proteinExistence type="predicted"/>
<gene>
    <name evidence="2" type="ORF">pTL43_00058</name>
</gene>
<dbReference type="Gene3D" id="3.30.1330.60">
    <property type="entry name" value="OmpA-like domain"/>
    <property type="match status" value="1"/>
</dbReference>
<keyword evidence="2" id="KW-0614">Plasmid</keyword>
<dbReference type="PANTHER" id="PTHR30329:SF21">
    <property type="entry name" value="LIPOPROTEIN YIAD-RELATED"/>
    <property type="match status" value="1"/>
</dbReference>
<dbReference type="InterPro" id="IPR006665">
    <property type="entry name" value="OmpA-like"/>
</dbReference>
<keyword evidence="2" id="KW-0449">Lipoprotein</keyword>
<dbReference type="SUPFAM" id="SSF103088">
    <property type="entry name" value="OmpA-like"/>
    <property type="match status" value="1"/>
</dbReference>
<reference evidence="2" key="1">
    <citation type="submission" date="2018-05" db="EMBL/GenBank/DDBJ databases">
        <title>Plant species dependent abundance and diversity of IncP-1 plasmids in the rhizosphere - sequence analysis provides new insights into the role as efficient and dynamic means for rapid bacterial adaptation.</title>
        <authorList>
            <person name="Nour E."/>
            <person name="Shintani M."/>
            <person name="Elsayed T."/>
            <person name="Blau K."/>
            <person name="Jechalke S."/>
            <person name="Sproeer C."/>
            <person name="Bunk B."/>
            <person name="Overmann J."/>
            <person name="Smalla K."/>
        </authorList>
    </citation>
    <scope>NUCLEOTIDE SEQUENCE</scope>
    <source>
        <plasmid evidence="2">pTL43</plasmid>
    </source>
</reference>
<geneLocation type="plasmid" evidence="2">
    <name>pTL43</name>
</geneLocation>
<accession>A0A515HIS6</accession>
<dbReference type="AlphaFoldDB" id="A0A515HIS6"/>
<organism evidence="2">
    <name type="scientific">Sym plasmid</name>
    <dbReference type="NCBI Taxonomy" id="28430"/>
    <lineage>
        <taxon>other sequences</taxon>
        <taxon>plasmids</taxon>
    </lineage>
</organism>
<dbReference type="EMBL" id="MH392237">
    <property type="protein sequence ID" value="QDL89334.1"/>
    <property type="molecule type" value="Genomic_DNA"/>
</dbReference>
<dbReference type="CDD" id="cd07185">
    <property type="entry name" value="OmpA_C-like"/>
    <property type="match status" value="1"/>
</dbReference>